<dbReference type="GO" id="GO:0005737">
    <property type="term" value="C:cytoplasm"/>
    <property type="evidence" value="ECO:0007669"/>
    <property type="project" value="UniProtKB-SubCell"/>
</dbReference>
<dbReference type="RefSeq" id="WP_165296552.1">
    <property type="nucleotide sequence ID" value="NZ_JAAKZZ010000002.1"/>
</dbReference>
<dbReference type="Pfam" id="PF08240">
    <property type="entry name" value="ADH_N"/>
    <property type="match status" value="1"/>
</dbReference>
<dbReference type="Gene3D" id="3.40.50.720">
    <property type="entry name" value="NAD(P)-binding Rossmann-like Domain"/>
    <property type="match status" value="1"/>
</dbReference>
<evidence type="ECO:0000259" key="6">
    <source>
        <dbReference type="SMART" id="SM00829"/>
    </source>
</evidence>
<dbReference type="PANTHER" id="PTHR44154:SF1">
    <property type="entry name" value="QUINONE OXIDOREDUCTASE"/>
    <property type="match status" value="1"/>
</dbReference>
<dbReference type="PANTHER" id="PTHR44154">
    <property type="entry name" value="QUINONE OXIDOREDUCTASE"/>
    <property type="match status" value="1"/>
</dbReference>
<feature type="domain" description="Enoyl reductase (ER)" evidence="6">
    <location>
        <begin position="10"/>
        <end position="299"/>
    </location>
</feature>
<dbReference type="AlphaFoldDB" id="A0A6G4WQG4"/>
<dbReference type="GO" id="GO:0016491">
    <property type="term" value="F:oxidoreductase activity"/>
    <property type="evidence" value="ECO:0007669"/>
    <property type="project" value="InterPro"/>
</dbReference>
<dbReference type="GO" id="GO:0008270">
    <property type="term" value="F:zinc ion binding"/>
    <property type="evidence" value="ECO:0007669"/>
    <property type="project" value="InterPro"/>
</dbReference>
<proteinExistence type="predicted"/>
<dbReference type="CDD" id="cd05289">
    <property type="entry name" value="MDR_like_2"/>
    <property type="match status" value="1"/>
</dbReference>
<dbReference type="Pfam" id="PF13602">
    <property type="entry name" value="ADH_zinc_N_2"/>
    <property type="match status" value="1"/>
</dbReference>
<comment type="caution">
    <text evidence="7">The sequence shown here is derived from an EMBL/GenBank/DDBJ whole genome shotgun (WGS) entry which is preliminary data.</text>
</comment>
<dbReference type="InterPro" id="IPR051603">
    <property type="entry name" value="Zinc-ADH_QOR/CCCR"/>
</dbReference>
<comment type="subcellular location">
    <subcellularLocation>
        <location evidence="1">Cytoplasm</location>
    </subcellularLocation>
</comment>
<dbReference type="InterPro" id="IPR011032">
    <property type="entry name" value="GroES-like_sf"/>
</dbReference>
<evidence type="ECO:0000256" key="4">
    <source>
        <dbReference type="ARBA" id="ARBA00022857"/>
    </source>
</evidence>
<keyword evidence="5" id="KW-0694">RNA-binding</keyword>
<reference evidence="7 8" key="1">
    <citation type="submission" date="2020-02" db="EMBL/GenBank/DDBJ databases">
        <title>Whole-genome analyses of novel actinobacteria.</title>
        <authorList>
            <person name="Sahin N."/>
            <person name="Tatar D."/>
        </authorList>
    </citation>
    <scope>NUCLEOTIDE SEQUENCE [LARGE SCALE GENOMIC DNA]</scope>
    <source>
        <strain evidence="7 8">SB3404</strain>
    </source>
</reference>
<dbReference type="InterPro" id="IPR036291">
    <property type="entry name" value="NAD(P)-bd_dom_sf"/>
</dbReference>
<name>A0A6G4WQG4_9ACTN</name>
<keyword evidence="4" id="KW-0521">NADP</keyword>
<dbReference type="GO" id="GO:0003723">
    <property type="term" value="F:RNA binding"/>
    <property type="evidence" value="ECO:0007669"/>
    <property type="project" value="UniProtKB-KW"/>
</dbReference>
<evidence type="ECO:0000256" key="2">
    <source>
        <dbReference type="ARBA" id="ARBA00011881"/>
    </source>
</evidence>
<accession>A0A6G4WQG4</accession>
<keyword evidence="3" id="KW-0963">Cytoplasm</keyword>
<dbReference type="InterPro" id="IPR002364">
    <property type="entry name" value="Quin_OxRdtase/zeta-crystal_CS"/>
</dbReference>
<dbReference type="InterPro" id="IPR013154">
    <property type="entry name" value="ADH-like_N"/>
</dbReference>
<dbReference type="SUPFAM" id="SSF50129">
    <property type="entry name" value="GroES-like"/>
    <property type="match status" value="1"/>
</dbReference>
<protein>
    <submittedName>
        <fullName evidence="7">NADP-dependent oxidoreductase</fullName>
    </submittedName>
</protein>
<evidence type="ECO:0000256" key="5">
    <source>
        <dbReference type="ARBA" id="ARBA00022884"/>
    </source>
</evidence>
<dbReference type="EMBL" id="JAAKZZ010000002">
    <property type="protein sequence ID" value="NGO66880.1"/>
    <property type="molecule type" value="Genomic_DNA"/>
</dbReference>
<dbReference type="SMART" id="SM00829">
    <property type="entry name" value="PKS_ER"/>
    <property type="match status" value="1"/>
</dbReference>
<keyword evidence="8" id="KW-1185">Reference proteome</keyword>
<comment type="subunit">
    <text evidence="2">Homotetramer.</text>
</comment>
<dbReference type="Gene3D" id="3.90.180.10">
    <property type="entry name" value="Medium-chain alcohol dehydrogenases, catalytic domain"/>
    <property type="match status" value="1"/>
</dbReference>
<evidence type="ECO:0000313" key="7">
    <source>
        <dbReference type="EMBL" id="NGO66880.1"/>
    </source>
</evidence>
<evidence type="ECO:0000256" key="1">
    <source>
        <dbReference type="ARBA" id="ARBA00004496"/>
    </source>
</evidence>
<gene>
    <name evidence="7" type="ORF">G5C65_00575</name>
</gene>
<dbReference type="InterPro" id="IPR020843">
    <property type="entry name" value="ER"/>
</dbReference>
<organism evidence="7 8">
    <name type="scientific">Streptomyces boncukensis</name>
    <dbReference type="NCBI Taxonomy" id="2711219"/>
    <lineage>
        <taxon>Bacteria</taxon>
        <taxon>Bacillati</taxon>
        <taxon>Actinomycetota</taxon>
        <taxon>Actinomycetes</taxon>
        <taxon>Kitasatosporales</taxon>
        <taxon>Streptomycetaceae</taxon>
        <taxon>Streptomyces</taxon>
    </lineage>
</organism>
<dbReference type="SUPFAM" id="SSF51735">
    <property type="entry name" value="NAD(P)-binding Rossmann-fold domains"/>
    <property type="match status" value="1"/>
</dbReference>
<evidence type="ECO:0000313" key="8">
    <source>
        <dbReference type="Proteomes" id="UP000477722"/>
    </source>
</evidence>
<sequence>MKAVAFDAYGPPEVLRIVERGTPRPGPGQVRVRVRACGVQPFDVRVRQGTMDVPVVFPQSLGNEFAGVVDEVGEHTSGWARGDEVFGWAFMASLAAYVAVDTGSVLRKPPDMPWDVAGCMSSSGNTACTALDDLGVRSGETLLVHAAAGGTGTVAVQVARARGARVIGTASEANHAYLAGLGATPLAYGPGLVERVRAVAPGGGVDAVLDAVGGQALRDSLLLAADRSRIATLVDHEAAAELGVIGVRGRRSLDHLRELAGLYAEGRLRITVRARYPLEQIAQAHRDVETGHGRGKVVVVLDRPP</sequence>
<dbReference type="Proteomes" id="UP000477722">
    <property type="component" value="Unassembled WGS sequence"/>
</dbReference>
<dbReference type="PROSITE" id="PS01162">
    <property type="entry name" value="QOR_ZETA_CRYSTAL"/>
    <property type="match status" value="1"/>
</dbReference>
<evidence type="ECO:0000256" key="3">
    <source>
        <dbReference type="ARBA" id="ARBA00022490"/>
    </source>
</evidence>